<feature type="domain" description="DUF11" evidence="2">
    <location>
        <begin position="47"/>
        <end position="163"/>
    </location>
</feature>
<accession>A0A5N6C1G3</accession>
<evidence type="ECO:0000259" key="2">
    <source>
        <dbReference type="Pfam" id="PF01345"/>
    </source>
</evidence>
<name>A0A5N6C1G3_9ACTN</name>
<dbReference type="Gene3D" id="2.60.40.10">
    <property type="entry name" value="Immunoglobulins"/>
    <property type="match status" value="1"/>
</dbReference>
<gene>
    <name evidence="3" type="ORF">FH610_007425</name>
</gene>
<proteinExistence type="predicted"/>
<keyword evidence="4" id="KW-1185">Reference proteome</keyword>
<reference evidence="3 4" key="1">
    <citation type="submission" date="2019-10" db="EMBL/GenBank/DDBJ databases">
        <title>Nonomuraea sp. nov., isolated from Phyllanthus amarus.</title>
        <authorList>
            <person name="Klykleung N."/>
            <person name="Tanasupawat S."/>
        </authorList>
    </citation>
    <scope>NUCLEOTIDE SEQUENCE [LARGE SCALE GENOMIC DNA]</scope>
    <source>
        <strain evidence="3 4">CR1-09</strain>
    </source>
</reference>
<dbReference type="EMBL" id="VDMA02000003">
    <property type="protein sequence ID" value="KAB8186605.1"/>
    <property type="molecule type" value="Genomic_DNA"/>
</dbReference>
<comment type="caution">
    <text evidence="3">The sequence shown here is derived from an EMBL/GenBank/DDBJ whole genome shotgun (WGS) entry which is preliminary data.</text>
</comment>
<feature type="signal peptide" evidence="1">
    <location>
        <begin position="1"/>
        <end position="23"/>
    </location>
</feature>
<dbReference type="InterPro" id="IPR001434">
    <property type="entry name" value="OmcB-like_DUF11"/>
</dbReference>
<dbReference type="Proteomes" id="UP000313066">
    <property type="component" value="Unassembled WGS sequence"/>
</dbReference>
<evidence type="ECO:0000256" key="1">
    <source>
        <dbReference type="SAM" id="SignalP"/>
    </source>
</evidence>
<dbReference type="GO" id="GO:0005975">
    <property type="term" value="P:carbohydrate metabolic process"/>
    <property type="evidence" value="ECO:0007669"/>
    <property type="project" value="UniProtKB-ARBA"/>
</dbReference>
<sequence>MGRRVVTGLVCVFVAGAPQPALAFSGEAPPRPAPVKEPLRNPWGTADLAVGITASPKVAQPGQPLTYHVTVHNKGPGDAVLPTLRVALPKDFQIVNVGVAECEPGRARNRVVCHSSDDVLPGGSGDMTITGVIAPGAHGPLRARADLSSEVLDQDEADNTAEAVTRVDEGADLAMRFRSSTRFIRPGHWFSVRAEVRNRGPRVVRDAYVFFQPREARLLSARGGRCRGNRQFVGCSLPPIRSGSRGLLELVFRVPSRASHAVATMATVYSRRYGDRRPANNKASVRVALRRA</sequence>
<evidence type="ECO:0000313" key="3">
    <source>
        <dbReference type="EMBL" id="KAB8186605.1"/>
    </source>
</evidence>
<keyword evidence="1" id="KW-0732">Signal</keyword>
<organism evidence="3 4">
    <name type="scientific">Microbispora catharanthi</name>
    <dbReference type="NCBI Taxonomy" id="1712871"/>
    <lineage>
        <taxon>Bacteria</taxon>
        <taxon>Bacillati</taxon>
        <taxon>Actinomycetota</taxon>
        <taxon>Actinomycetes</taxon>
        <taxon>Streptosporangiales</taxon>
        <taxon>Streptosporangiaceae</taxon>
        <taxon>Microbispora</taxon>
    </lineage>
</organism>
<evidence type="ECO:0000313" key="4">
    <source>
        <dbReference type="Proteomes" id="UP000313066"/>
    </source>
</evidence>
<dbReference type="NCBIfam" id="TIGR01451">
    <property type="entry name" value="B_ant_repeat"/>
    <property type="match status" value="1"/>
</dbReference>
<dbReference type="Pfam" id="PF01345">
    <property type="entry name" value="DUF11"/>
    <property type="match status" value="1"/>
</dbReference>
<dbReference type="InterPro" id="IPR013783">
    <property type="entry name" value="Ig-like_fold"/>
</dbReference>
<dbReference type="AlphaFoldDB" id="A0A5N6C1G3"/>
<feature type="chain" id="PRO_5024283973" description="DUF11 domain-containing protein" evidence="1">
    <location>
        <begin position="24"/>
        <end position="292"/>
    </location>
</feature>
<dbReference type="InterPro" id="IPR047589">
    <property type="entry name" value="DUF11_rpt"/>
</dbReference>
<protein>
    <recommendedName>
        <fullName evidence="2">DUF11 domain-containing protein</fullName>
    </recommendedName>
</protein>